<keyword evidence="2" id="KW-0121">Carboxypeptidase</keyword>
<feature type="signal peptide" evidence="1">
    <location>
        <begin position="1"/>
        <end position="18"/>
    </location>
</feature>
<dbReference type="InterPro" id="IPR008969">
    <property type="entry name" value="CarboxyPept-like_regulatory"/>
</dbReference>
<organism evidence="2 3">
    <name type="scientific">Chryseobacterium taklimakanense</name>
    <dbReference type="NCBI Taxonomy" id="536441"/>
    <lineage>
        <taxon>Bacteria</taxon>
        <taxon>Pseudomonadati</taxon>
        <taxon>Bacteroidota</taxon>
        <taxon>Flavobacteriia</taxon>
        <taxon>Flavobacteriales</taxon>
        <taxon>Weeksellaceae</taxon>
        <taxon>Chryseobacterium group</taxon>
        <taxon>Chryseobacterium</taxon>
    </lineage>
</organism>
<name>A0A3G8WF61_9FLAO</name>
<dbReference type="SUPFAM" id="SSF49464">
    <property type="entry name" value="Carboxypeptidase regulatory domain-like"/>
    <property type="match status" value="1"/>
</dbReference>
<evidence type="ECO:0000313" key="2">
    <source>
        <dbReference type="EMBL" id="AZI19775.1"/>
    </source>
</evidence>
<sequence length="254" mass="28832">MKRILLLTLFFCCVCIFAQNIPGKVVTDGEVPLSSVLIINMRTGQKTYTDGEGNFSIEALPKDELRFVKAGYERSAVTISSAKSRVYAHLRQAYHNIEEVKLNAVKLSGDLSKDSKLLAKEDKTAQLKKNIGLPASPEKPREKPAELVDDVLKPLAFGVLNIQGVYDIISGDARRKKHLYELEDQQSDVYWIRKRVSDDYFTNAGVPQRRIPEFIEFSFTENPKIRQLVKVKNLSGVLLEMEKAFPVYILRLKQ</sequence>
<dbReference type="GO" id="GO:0004180">
    <property type="term" value="F:carboxypeptidase activity"/>
    <property type="evidence" value="ECO:0007669"/>
    <property type="project" value="UniProtKB-KW"/>
</dbReference>
<accession>A0A3G8WF61</accession>
<proteinExistence type="predicted"/>
<keyword evidence="2" id="KW-0645">Protease</keyword>
<dbReference type="RefSeq" id="WP_124784015.1">
    <property type="nucleotide sequence ID" value="NZ_CP034171.1"/>
</dbReference>
<evidence type="ECO:0000313" key="3">
    <source>
        <dbReference type="Proteomes" id="UP000282297"/>
    </source>
</evidence>
<reference evidence="3" key="1">
    <citation type="submission" date="2018-11" db="EMBL/GenBank/DDBJ databases">
        <title>Proposal to divide the Flavobacteriaceae and reorganize its genera based on Amino Acid Identity values calculated from whole genome sequences.</title>
        <authorList>
            <person name="Nicholson A.C."/>
            <person name="Gulvik C.A."/>
            <person name="Whitney A.M."/>
            <person name="Humrighouse B.W."/>
            <person name="Bell M."/>
            <person name="Holmes B."/>
            <person name="Steigerwalt A.B."/>
            <person name="Villarma A."/>
            <person name="Sheth M."/>
            <person name="Batra D."/>
            <person name="Pryor J."/>
            <person name="Bernardet J.-F."/>
            <person name="Hugo C."/>
            <person name="Kampfer P."/>
            <person name="Newman J.D."/>
            <person name="McQuiston J.R."/>
        </authorList>
    </citation>
    <scope>NUCLEOTIDE SEQUENCE [LARGE SCALE GENOMIC DNA]</scope>
    <source>
        <strain evidence="3">H4753</strain>
    </source>
</reference>
<dbReference type="EMBL" id="CP034171">
    <property type="protein sequence ID" value="AZI19775.1"/>
    <property type="molecule type" value="Genomic_DNA"/>
</dbReference>
<dbReference type="AlphaFoldDB" id="A0A3G8WF61"/>
<protein>
    <submittedName>
        <fullName evidence="2">Carboxypeptidase regulatory-like domain-containing protein</fullName>
    </submittedName>
</protein>
<evidence type="ECO:0000256" key="1">
    <source>
        <dbReference type="SAM" id="SignalP"/>
    </source>
</evidence>
<keyword evidence="1" id="KW-0732">Signal</keyword>
<dbReference type="Pfam" id="PF13715">
    <property type="entry name" value="CarbopepD_reg_2"/>
    <property type="match status" value="1"/>
</dbReference>
<feature type="chain" id="PRO_5018184432" evidence="1">
    <location>
        <begin position="19"/>
        <end position="254"/>
    </location>
</feature>
<dbReference type="Proteomes" id="UP000282297">
    <property type="component" value="Chromosome"/>
</dbReference>
<keyword evidence="2" id="KW-0378">Hydrolase</keyword>
<gene>
    <name evidence="2" type="ORF">EIH08_02665</name>
</gene>